<protein>
    <submittedName>
        <fullName evidence="2">Uncharacterized protein</fullName>
    </submittedName>
</protein>
<accession>A0A448WW08</accession>
<dbReference type="EMBL" id="CAAALY010051746">
    <property type="protein sequence ID" value="VEL21519.1"/>
    <property type="molecule type" value="Genomic_DNA"/>
</dbReference>
<keyword evidence="3" id="KW-1185">Reference proteome</keyword>
<evidence type="ECO:0000313" key="3">
    <source>
        <dbReference type="Proteomes" id="UP000784294"/>
    </source>
</evidence>
<evidence type="ECO:0000256" key="1">
    <source>
        <dbReference type="SAM" id="MobiDB-lite"/>
    </source>
</evidence>
<dbReference type="Proteomes" id="UP000784294">
    <property type="component" value="Unassembled WGS sequence"/>
</dbReference>
<name>A0A448WW08_9PLAT</name>
<sequence>RALKTFLSCWLEPAHVPDFRTPPRFEELISLIDLVSLWLGVFTSVSHYLPSKDPEFSSRSPAADSITSSADITTGPVDSSSDSAKYGNRNSTNRKIPVELTTSPDSSPSPNYPMPTAQSPLIEKSCILPIGRISHPRLSSIEVENITSSDLLIGSPGRILIVHNNV</sequence>
<proteinExistence type="predicted"/>
<feature type="region of interest" description="Disordered" evidence="1">
    <location>
        <begin position="52"/>
        <end position="116"/>
    </location>
</feature>
<feature type="non-terminal residue" evidence="2">
    <location>
        <position position="1"/>
    </location>
</feature>
<reference evidence="2" key="1">
    <citation type="submission" date="2018-11" db="EMBL/GenBank/DDBJ databases">
        <authorList>
            <consortium name="Pathogen Informatics"/>
        </authorList>
    </citation>
    <scope>NUCLEOTIDE SEQUENCE</scope>
</reference>
<dbReference type="AlphaFoldDB" id="A0A448WW08"/>
<evidence type="ECO:0000313" key="2">
    <source>
        <dbReference type="EMBL" id="VEL21519.1"/>
    </source>
</evidence>
<organism evidence="2 3">
    <name type="scientific">Protopolystoma xenopodis</name>
    <dbReference type="NCBI Taxonomy" id="117903"/>
    <lineage>
        <taxon>Eukaryota</taxon>
        <taxon>Metazoa</taxon>
        <taxon>Spiralia</taxon>
        <taxon>Lophotrochozoa</taxon>
        <taxon>Platyhelminthes</taxon>
        <taxon>Monogenea</taxon>
        <taxon>Polyopisthocotylea</taxon>
        <taxon>Polystomatidea</taxon>
        <taxon>Polystomatidae</taxon>
        <taxon>Protopolystoma</taxon>
    </lineage>
</organism>
<feature type="compositionally biased region" description="Polar residues" evidence="1">
    <location>
        <begin position="57"/>
        <end position="109"/>
    </location>
</feature>
<comment type="caution">
    <text evidence="2">The sequence shown here is derived from an EMBL/GenBank/DDBJ whole genome shotgun (WGS) entry which is preliminary data.</text>
</comment>
<gene>
    <name evidence="2" type="ORF">PXEA_LOCUS14959</name>
</gene>